<keyword evidence="1" id="KW-0732">Signal</keyword>
<proteinExistence type="predicted"/>
<dbReference type="InterPro" id="IPR038081">
    <property type="entry name" value="CalX-like_sf"/>
</dbReference>
<dbReference type="RefSeq" id="WP_307235009.1">
    <property type="nucleotide sequence ID" value="NZ_JAUSUZ010000001.1"/>
</dbReference>
<dbReference type="SUPFAM" id="SSF141072">
    <property type="entry name" value="CalX-like"/>
    <property type="match status" value="1"/>
</dbReference>
<reference evidence="2 3" key="1">
    <citation type="submission" date="2023-07" db="EMBL/GenBank/DDBJ databases">
        <title>Sequencing the genomes of 1000 actinobacteria strains.</title>
        <authorList>
            <person name="Klenk H.-P."/>
        </authorList>
    </citation>
    <scope>NUCLEOTIDE SEQUENCE [LARGE SCALE GENOMIC DNA]</scope>
    <source>
        <strain evidence="2 3">DSM 44709</strain>
    </source>
</reference>
<name>A0AAE3VUI6_9ACTN</name>
<organism evidence="2 3">
    <name type="scientific">Catenuloplanes indicus</name>
    <dbReference type="NCBI Taxonomy" id="137267"/>
    <lineage>
        <taxon>Bacteria</taxon>
        <taxon>Bacillati</taxon>
        <taxon>Actinomycetota</taxon>
        <taxon>Actinomycetes</taxon>
        <taxon>Micromonosporales</taxon>
        <taxon>Micromonosporaceae</taxon>
        <taxon>Catenuloplanes</taxon>
    </lineage>
</organism>
<evidence type="ECO:0000313" key="2">
    <source>
        <dbReference type="EMBL" id="MDQ0363971.1"/>
    </source>
</evidence>
<protein>
    <recommendedName>
        <fullName evidence="4">Secreted protein</fullName>
    </recommendedName>
</protein>
<accession>A0AAE3VUI6</accession>
<sequence>MRRTLLTAALAAVLVAGTGIPVSAAAPGAAPPGWSIEDGTLTWRSESVIPIGDAMVEFWAGDRLLGRPAPDAGQRTLRLDVGAGPLPDDLTVKVGGRPLGARTATRAPATITEIAPLPANEVDPGVRGPFTTVRGSYELPAVTLPGMPAPVEMLAEVVAPRNAPGARPLALFLHGRHLWCYAPGGGTDYALDWPCAPGSVPVPSHLGYLQAQELLASQGYVTVSIAANGINAQDDPLDEAGADARSALVRRHLEVWANRASAPPIVRSVPAADLSKVLLVGHSRGGEGVSRAATDSLTPGARPRWTIRGLLLIGPTIFGQNPAPDVPSVTILPGCDGDVSDLQGQMFADATRGVSKGRALHSVLYAVGANHNYFNTEWTPGQAVAPANDDWFLPEDAVCGTDAPTRLTAAAQQTMGATYIAAAARLFVAGDDRVRPLLDGTGRRAPSAGPARVLSHAVGGNRTTALLPAAGYRTGGGARLCDQVSRDERAACLPFATYGSPHFAVYRWLFDEPGRHAIRYDWTTAGTPMTVSPPAAARLGSSSHLALRLAVPENTPASTFGVSVTDTGGRTTALGDVTLTGLPAGEFGTPVWAQEVRVPRKGVRDVATLTLTPRAAVGTAWLIDAWGWSPGTPDPRTSALPRVDVAGRVVIEGGPGDEQTYQIPVAVTGAADGRIRLSVVQPNGASSVSWTATVRPGQTTIDVPVTVRGDDVWNHDQEIIEVLAKAETGVVVGDYVGTVDVRNDDPAGTVTAGPATGTVTEGGTLTWRLTLSAPSESDYAQTLYAAFPPAGGPELSTADVDPRWLLDTFGVPAEPARPLHEVVYWWPYIPAGSLTAEFAIPTIREDLAEPAETVELRSITDERPPLTGVVTD</sequence>
<keyword evidence="3" id="KW-1185">Reference proteome</keyword>
<evidence type="ECO:0000313" key="3">
    <source>
        <dbReference type="Proteomes" id="UP001240236"/>
    </source>
</evidence>
<evidence type="ECO:0008006" key="4">
    <source>
        <dbReference type="Google" id="ProtNLM"/>
    </source>
</evidence>
<dbReference type="Proteomes" id="UP001240236">
    <property type="component" value="Unassembled WGS sequence"/>
</dbReference>
<dbReference type="AlphaFoldDB" id="A0AAE3VUI6"/>
<feature type="chain" id="PRO_5042102941" description="Secreted protein" evidence="1">
    <location>
        <begin position="25"/>
        <end position="872"/>
    </location>
</feature>
<dbReference type="SUPFAM" id="SSF53474">
    <property type="entry name" value="alpha/beta-Hydrolases"/>
    <property type="match status" value="1"/>
</dbReference>
<gene>
    <name evidence="2" type="ORF">J2S42_000640</name>
</gene>
<evidence type="ECO:0000256" key="1">
    <source>
        <dbReference type="SAM" id="SignalP"/>
    </source>
</evidence>
<dbReference type="InterPro" id="IPR029058">
    <property type="entry name" value="AB_hydrolase_fold"/>
</dbReference>
<dbReference type="EMBL" id="JAUSUZ010000001">
    <property type="protein sequence ID" value="MDQ0363971.1"/>
    <property type="molecule type" value="Genomic_DNA"/>
</dbReference>
<feature type="signal peptide" evidence="1">
    <location>
        <begin position="1"/>
        <end position="24"/>
    </location>
</feature>
<comment type="caution">
    <text evidence="2">The sequence shown here is derived from an EMBL/GenBank/DDBJ whole genome shotgun (WGS) entry which is preliminary data.</text>
</comment>
<dbReference type="Gene3D" id="3.40.50.1820">
    <property type="entry name" value="alpha/beta hydrolase"/>
    <property type="match status" value="1"/>
</dbReference>